<dbReference type="RefSeq" id="WP_107966127.1">
    <property type="nucleotide sequence ID" value="NZ_NWBU01000004.1"/>
</dbReference>
<reference evidence="1 2" key="1">
    <citation type="submission" date="2017-09" db="EMBL/GenBank/DDBJ databases">
        <title>Sphingomonas panjinensis sp.nov., isolated from oil-contaminated soil.</title>
        <authorList>
            <person name="Wang L."/>
            <person name="Chen L."/>
        </authorList>
    </citation>
    <scope>NUCLEOTIDE SEQUENCE [LARGE SCALE GENOMIC DNA]</scope>
    <source>
        <strain evidence="1 2">FW-11</strain>
    </source>
</reference>
<organism evidence="1 2">
    <name type="scientific">Sphingomonas oleivorans</name>
    <dbReference type="NCBI Taxonomy" id="1735121"/>
    <lineage>
        <taxon>Bacteria</taxon>
        <taxon>Pseudomonadati</taxon>
        <taxon>Pseudomonadota</taxon>
        <taxon>Alphaproteobacteria</taxon>
        <taxon>Sphingomonadales</taxon>
        <taxon>Sphingomonadaceae</taxon>
        <taxon>Sphingomonas</taxon>
    </lineage>
</organism>
<gene>
    <name evidence="1" type="ORF">CLG96_01745</name>
</gene>
<name>A0A2T5G187_9SPHN</name>
<accession>A0A2T5G187</accession>
<sequence length="210" mass="22807">MIRPVAKWVGGLLLLALVAAGIVAAFGWKLRRELAPDPVTIAAASLQAVREQNRLTPFAARFVAVVTSQQSRFGLSARKTLIMPGLVRYEVDLGRLQQSDLVWNADSRTLSIALPPVEIAGPQVELAAIREYGEGGVLMALTDAEAQLDAANRRAGQAELIRQARDALPMRLARDAARNAIERSFSMPLRAAGIDATVVARFRDEQERVS</sequence>
<evidence type="ECO:0000313" key="2">
    <source>
        <dbReference type="Proteomes" id="UP000244162"/>
    </source>
</evidence>
<dbReference type="OrthoDB" id="7558887at2"/>
<dbReference type="AlphaFoldDB" id="A0A2T5G187"/>
<proteinExistence type="predicted"/>
<keyword evidence="2" id="KW-1185">Reference proteome</keyword>
<protein>
    <recommendedName>
        <fullName evidence="3">DUF4230 domain-containing protein</fullName>
    </recommendedName>
</protein>
<dbReference type="Pfam" id="PF14014">
    <property type="entry name" value="DUF4230"/>
    <property type="match status" value="1"/>
</dbReference>
<evidence type="ECO:0008006" key="3">
    <source>
        <dbReference type="Google" id="ProtNLM"/>
    </source>
</evidence>
<dbReference type="EMBL" id="NWBU01000004">
    <property type="protein sequence ID" value="PTQ12890.1"/>
    <property type="molecule type" value="Genomic_DNA"/>
</dbReference>
<dbReference type="Proteomes" id="UP000244162">
    <property type="component" value="Unassembled WGS sequence"/>
</dbReference>
<evidence type="ECO:0000313" key="1">
    <source>
        <dbReference type="EMBL" id="PTQ12890.1"/>
    </source>
</evidence>
<dbReference type="InterPro" id="IPR025324">
    <property type="entry name" value="DUF4230"/>
</dbReference>
<comment type="caution">
    <text evidence="1">The sequence shown here is derived from an EMBL/GenBank/DDBJ whole genome shotgun (WGS) entry which is preliminary data.</text>
</comment>